<evidence type="ECO:0000256" key="2">
    <source>
        <dbReference type="SAM" id="SignalP"/>
    </source>
</evidence>
<reference evidence="4" key="1">
    <citation type="submission" date="2018-05" db="EMBL/GenBank/DDBJ databases">
        <title>Luteimonas pekinense sp. nov., isolated from human Meibomian gland secretions, Beijing, China.</title>
        <authorList>
            <person name="Wen T."/>
            <person name="Bai H."/>
            <person name="Lv H."/>
        </authorList>
    </citation>
    <scope>NUCLEOTIDE SEQUENCE [LARGE SCALE GENOMIC DNA]</scope>
    <source>
        <strain evidence="4">83-4</strain>
    </source>
</reference>
<dbReference type="Proteomes" id="UP000251842">
    <property type="component" value="Chromosome"/>
</dbReference>
<dbReference type="SMART" id="SM00671">
    <property type="entry name" value="SEL1"/>
    <property type="match status" value="1"/>
</dbReference>
<dbReference type="AlphaFoldDB" id="A0A344J4B7"/>
<proteinExistence type="predicted"/>
<feature type="chain" id="PRO_5016996513" description="Sel1 repeat family protein" evidence="2">
    <location>
        <begin position="29"/>
        <end position="258"/>
    </location>
</feature>
<dbReference type="Gene3D" id="1.25.40.10">
    <property type="entry name" value="Tetratricopeptide repeat domain"/>
    <property type="match status" value="1"/>
</dbReference>
<dbReference type="InterPro" id="IPR006597">
    <property type="entry name" value="Sel1-like"/>
</dbReference>
<sequence length="258" mass="28843">MMRFPKSSALGHVAVALACALACSAVQARNTTDSERTIVESRAFLSAHPDLLFRIRGFELLNQKAPEKARDAFRKAALYGDKPSQAALAGMYWDGTGVARDRPLAYAWMDLAAERAYPDFIAMREKFWASMDESERARALQQGAAVYARYGDEVAKPRLARELRRERRKVVGSRTGYAANAKVRLPNPVTGGADSSVEQPYIVIDGSQFYADKFWQPEVYHAWLDEQWKAPREGRVEVGPIKPVKSRIDPKGKKPAKP</sequence>
<organism evidence="3 4">
    <name type="scientific">Solilutibacter oculi</name>
    <dbReference type="NCBI Taxonomy" id="2698682"/>
    <lineage>
        <taxon>Bacteria</taxon>
        <taxon>Pseudomonadati</taxon>
        <taxon>Pseudomonadota</taxon>
        <taxon>Gammaproteobacteria</taxon>
        <taxon>Lysobacterales</taxon>
        <taxon>Lysobacteraceae</taxon>
        <taxon>Solilutibacter</taxon>
    </lineage>
</organism>
<dbReference type="PROSITE" id="PS51257">
    <property type="entry name" value="PROKAR_LIPOPROTEIN"/>
    <property type="match status" value="1"/>
</dbReference>
<dbReference type="OrthoDB" id="7063913at2"/>
<dbReference type="EMBL" id="CP029556">
    <property type="protein sequence ID" value="AXA83877.1"/>
    <property type="molecule type" value="Genomic_DNA"/>
</dbReference>
<gene>
    <name evidence="3" type="ORF">DCD74_03500</name>
</gene>
<dbReference type="SUPFAM" id="SSF81901">
    <property type="entry name" value="HCP-like"/>
    <property type="match status" value="1"/>
</dbReference>
<feature type="region of interest" description="Disordered" evidence="1">
    <location>
        <begin position="235"/>
        <end position="258"/>
    </location>
</feature>
<name>A0A344J4B7_9GAMM</name>
<evidence type="ECO:0000313" key="3">
    <source>
        <dbReference type="EMBL" id="AXA83877.1"/>
    </source>
</evidence>
<feature type="signal peptide" evidence="2">
    <location>
        <begin position="1"/>
        <end position="28"/>
    </location>
</feature>
<keyword evidence="2" id="KW-0732">Signal</keyword>
<dbReference type="KEGG" id="lue:DCD74_03500"/>
<keyword evidence="4" id="KW-1185">Reference proteome</keyword>
<dbReference type="InterPro" id="IPR011990">
    <property type="entry name" value="TPR-like_helical_dom_sf"/>
</dbReference>
<evidence type="ECO:0000313" key="4">
    <source>
        <dbReference type="Proteomes" id="UP000251842"/>
    </source>
</evidence>
<evidence type="ECO:0000256" key="1">
    <source>
        <dbReference type="SAM" id="MobiDB-lite"/>
    </source>
</evidence>
<protein>
    <recommendedName>
        <fullName evidence="5">Sel1 repeat family protein</fullName>
    </recommendedName>
</protein>
<evidence type="ECO:0008006" key="5">
    <source>
        <dbReference type="Google" id="ProtNLM"/>
    </source>
</evidence>
<accession>A0A344J4B7</accession>